<evidence type="ECO:0000256" key="1">
    <source>
        <dbReference type="ARBA" id="ARBA00012513"/>
    </source>
</evidence>
<proteinExistence type="predicted"/>
<evidence type="ECO:0000256" key="7">
    <source>
        <dbReference type="SAM" id="MobiDB-lite"/>
    </source>
</evidence>
<feature type="domain" description="Protein kinase" evidence="9">
    <location>
        <begin position="16"/>
        <end position="335"/>
    </location>
</feature>
<evidence type="ECO:0000259" key="9">
    <source>
        <dbReference type="PROSITE" id="PS50011"/>
    </source>
</evidence>
<evidence type="ECO:0000313" key="11">
    <source>
        <dbReference type="Proteomes" id="UP001199469"/>
    </source>
</evidence>
<feature type="transmembrane region" description="Helical" evidence="8">
    <location>
        <begin position="397"/>
        <end position="420"/>
    </location>
</feature>
<comment type="caution">
    <text evidence="10">The sequence shown here is derived from an EMBL/GenBank/DDBJ whole genome shotgun (WGS) entry which is preliminary data.</text>
</comment>
<dbReference type="InterPro" id="IPR008271">
    <property type="entry name" value="Ser/Thr_kinase_AS"/>
</dbReference>
<feature type="compositionally biased region" description="Low complexity" evidence="7">
    <location>
        <begin position="490"/>
        <end position="511"/>
    </location>
</feature>
<keyword evidence="8" id="KW-1133">Transmembrane helix</keyword>
<dbReference type="SUPFAM" id="SSF56112">
    <property type="entry name" value="Protein kinase-like (PK-like)"/>
    <property type="match status" value="1"/>
</dbReference>
<feature type="compositionally biased region" description="Polar residues" evidence="7">
    <location>
        <begin position="512"/>
        <end position="523"/>
    </location>
</feature>
<dbReference type="SMART" id="SM00220">
    <property type="entry name" value="S_TKc"/>
    <property type="match status" value="1"/>
</dbReference>
<dbReference type="InterPro" id="IPR000719">
    <property type="entry name" value="Prot_kinase_dom"/>
</dbReference>
<evidence type="ECO:0000256" key="4">
    <source>
        <dbReference type="ARBA" id="ARBA00022741"/>
    </source>
</evidence>
<evidence type="ECO:0000256" key="8">
    <source>
        <dbReference type="SAM" id="Phobius"/>
    </source>
</evidence>
<protein>
    <recommendedName>
        <fullName evidence="1">non-specific serine/threonine protein kinase</fullName>
        <ecNumber evidence="1">2.7.11.1</ecNumber>
    </recommendedName>
</protein>
<keyword evidence="2 10" id="KW-0723">Serine/threonine-protein kinase</keyword>
<accession>A0ABS8P6I0</accession>
<feature type="compositionally biased region" description="Acidic residues" evidence="7">
    <location>
        <begin position="68"/>
        <end position="90"/>
    </location>
</feature>
<keyword evidence="4" id="KW-0547">Nucleotide-binding</keyword>
<evidence type="ECO:0000256" key="3">
    <source>
        <dbReference type="ARBA" id="ARBA00022679"/>
    </source>
</evidence>
<sequence length="537" mass="54255">MSTTDAGPPTVVGGRYTVGDLIGRGGAADVYRARDELLGRDVAIKMFGAGGEVVAAANAEAAAAADEAPPEVDDAPVAEAPDEEHDDDAAPDAAAARYGPGGSEGTPRRSGPPAELVGDLEEGSDARNRREVLTLAALSHPGLVTVYDVGDDHGRAYFVMQLIEGDTLAQRIRRGPLPLGDVIALGAALADALGYVHRRGVVHRDVKPGNVLLDGDGRAHLSDFGIAAVRDAAPVTAAGMVIGTASYLSPEQVRGEAVTPAVDIYALGLVLIECLTGRREYPGNALEAAVARLHRRPVVPIGLPESLRSLLIAMTADDPTSRPDADEVLAAARAVSRDVGLDAETVLSPALMAAPTGAFPAGPPAPVGPPAPAPPTGPWAEAPTGAETPPGRRRRGLLLAAGIALLAVLVAGSALAYTLVRGVSATAPLPPPASSVPAIPAPPAAVAPTSEEAEPAHSTRIRTTTRPRPRTTTTTEAPSLVPTAAPPPAVTTTPAAAVPPAVPPVVTTTPTGRSAPTDTTSSTVAQPAAQQVVAAGR</sequence>
<dbReference type="Gene3D" id="1.10.510.10">
    <property type="entry name" value="Transferase(Phosphotransferase) domain 1"/>
    <property type="match status" value="1"/>
</dbReference>
<dbReference type="Pfam" id="PF00069">
    <property type="entry name" value="Pkinase"/>
    <property type="match status" value="1"/>
</dbReference>
<keyword evidence="11" id="KW-1185">Reference proteome</keyword>
<dbReference type="PANTHER" id="PTHR43289">
    <property type="entry name" value="MITOGEN-ACTIVATED PROTEIN KINASE KINASE KINASE 20-RELATED"/>
    <property type="match status" value="1"/>
</dbReference>
<feature type="compositionally biased region" description="Basic residues" evidence="7">
    <location>
        <begin position="459"/>
        <end position="469"/>
    </location>
</feature>
<dbReference type="PROSITE" id="PS00108">
    <property type="entry name" value="PROTEIN_KINASE_ST"/>
    <property type="match status" value="1"/>
</dbReference>
<dbReference type="RefSeq" id="WP_230732863.1">
    <property type="nucleotide sequence ID" value="NZ_JAJNDB010000001.1"/>
</dbReference>
<evidence type="ECO:0000256" key="5">
    <source>
        <dbReference type="ARBA" id="ARBA00022777"/>
    </source>
</evidence>
<feature type="region of interest" description="Disordered" evidence="7">
    <location>
        <begin position="61"/>
        <end position="123"/>
    </location>
</feature>
<dbReference type="Proteomes" id="UP001199469">
    <property type="component" value="Unassembled WGS sequence"/>
</dbReference>
<dbReference type="CDD" id="cd14014">
    <property type="entry name" value="STKc_PknB_like"/>
    <property type="match status" value="1"/>
</dbReference>
<keyword evidence="5 10" id="KW-0418">Kinase</keyword>
<feature type="compositionally biased region" description="Pro residues" evidence="7">
    <location>
        <begin position="361"/>
        <end position="377"/>
    </location>
</feature>
<dbReference type="GO" id="GO:0004674">
    <property type="term" value="F:protein serine/threonine kinase activity"/>
    <property type="evidence" value="ECO:0007669"/>
    <property type="project" value="UniProtKB-KW"/>
</dbReference>
<evidence type="ECO:0000256" key="6">
    <source>
        <dbReference type="ARBA" id="ARBA00022840"/>
    </source>
</evidence>
<keyword evidence="8" id="KW-0812">Transmembrane</keyword>
<reference evidence="10 11" key="1">
    <citation type="submission" date="2021-11" db="EMBL/GenBank/DDBJ databases">
        <title>Draft genome sequence of Actinomycetospora sp. SF1 isolated from the rhizosphere soil.</title>
        <authorList>
            <person name="Duangmal K."/>
            <person name="Chantavorakit T."/>
        </authorList>
    </citation>
    <scope>NUCLEOTIDE SEQUENCE [LARGE SCALE GENOMIC DNA]</scope>
    <source>
        <strain evidence="10 11">TBRC 5722</strain>
    </source>
</reference>
<dbReference type="EC" id="2.7.11.1" evidence="1"/>
<dbReference type="PANTHER" id="PTHR43289:SF6">
    <property type="entry name" value="SERINE_THREONINE-PROTEIN KINASE NEKL-3"/>
    <property type="match status" value="1"/>
</dbReference>
<gene>
    <name evidence="10" type="ORF">LQ327_10795</name>
</gene>
<evidence type="ECO:0000256" key="2">
    <source>
        <dbReference type="ARBA" id="ARBA00022527"/>
    </source>
</evidence>
<feature type="compositionally biased region" description="Low complexity" evidence="7">
    <location>
        <begin position="524"/>
        <end position="537"/>
    </location>
</feature>
<keyword evidence="6" id="KW-0067">ATP-binding</keyword>
<feature type="region of interest" description="Disordered" evidence="7">
    <location>
        <begin position="361"/>
        <end position="391"/>
    </location>
</feature>
<keyword evidence="3" id="KW-0808">Transferase</keyword>
<name>A0ABS8P6I0_9PSEU</name>
<feature type="region of interest" description="Disordered" evidence="7">
    <location>
        <begin position="442"/>
        <end position="537"/>
    </location>
</feature>
<dbReference type="InterPro" id="IPR011009">
    <property type="entry name" value="Kinase-like_dom_sf"/>
</dbReference>
<dbReference type="EMBL" id="JAJNDB010000001">
    <property type="protein sequence ID" value="MCD2193861.1"/>
    <property type="molecule type" value="Genomic_DNA"/>
</dbReference>
<organism evidence="10 11">
    <name type="scientific">Actinomycetospora endophytica</name>
    <dbReference type="NCBI Taxonomy" id="2291215"/>
    <lineage>
        <taxon>Bacteria</taxon>
        <taxon>Bacillati</taxon>
        <taxon>Actinomycetota</taxon>
        <taxon>Actinomycetes</taxon>
        <taxon>Pseudonocardiales</taxon>
        <taxon>Pseudonocardiaceae</taxon>
        <taxon>Actinomycetospora</taxon>
    </lineage>
</organism>
<keyword evidence="8" id="KW-0472">Membrane</keyword>
<dbReference type="PROSITE" id="PS50011">
    <property type="entry name" value="PROTEIN_KINASE_DOM"/>
    <property type="match status" value="1"/>
</dbReference>
<evidence type="ECO:0000313" key="10">
    <source>
        <dbReference type="EMBL" id="MCD2193861.1"/>
    </source>
</evidence>
<dbReference type="Gene3D" id="3.30.200.20">
    <property type="entry name" value="Phosphorylase Kinase, domain 1"/>
    <property type="match status" value="1"/>
</dbReference>